<dbReference type="PANTHER" id="PTHR11017:SF418">
    <property type="entry name" value="DISEASE RESISTANCE PROTEIN (TIR-NBS-LRR CLASS) FAMILY-RELATED"/>
    <property type="match status" value="1"/>
</dbReference>
<dbReference type="Gene3D" id="3.80.10.10">
    <property type="entry name" value="Ribonuclease Inhibitor"/>
    <property type="match status" value="1"/>
</dbReference>
<protein>
    <submittedName>
        <fullName evidence="4">Disease resistance protein RML1B</fullName>
    </submittedName>
</protein>
<dbReference type="Pfam" id="PF20160">
    <property type="entry name" value="C-JID"/>
    <property type="match status" value="1"/>
</dbReference>
<evidence type="ECO:0000313" key="5">
    <source>
        <dbReference type="Proteomes" id="UP001558713"/>
    </source>
</evidence>
<dbReference type="Proteomes" id="UP001558713">
    <property type="component" value="Unassembled WGS sequence"/>
</dbReference>
<dbReference type="InterPro" id="IPR045344">
    <property type="entry name" value="C-JID"/>
</dbReference>
<keyword evidence="5" id="KW-1185">Reference proteome</keyword>
<evidence type="ECO:0000259" key="3">
    <source>
        <dbReference type="Pfam" id="PF20160"/>
    </source>
</evidence>
<feature type="domain" description="C-JID" evidence="3">
    <location>
        <begin position="260"/>
        <end position="343"/>
    </location>
</feature>
<dbReference type="InterPro" id="IPR011713">
    <property type="entry name" value="Leu-rich_rpt_3"/>
</dbReference>
<evidence type="ECO:0000256" key="2">
    <source>
        <dbReference type="ARBA" id="ARBA00022737"/>
    </source>
</evidence>
<gene>
    <name evidence="4" type="ORF">V5N11_009442</name>
</gene>
<name>A0ABD1C7B2_CARAN</name>
<dbReference type="InterPro" id="IPR044974">
    <property type="entry name" value="Disease_R_plants"/>
</dbReference>
<evidence type="ECO:0000256" key="1">
    <source>
        <dbReference type="ARBA" id="ARBA00022614"/>
    </source>
</evidence>
<dbReference type="SUPFAM" id="SSF52058">
    <property type="entry name" value="L domain-like"/>
    <property type="match status" value="1"/>
</dbReference>
<dbReference type="EMBL" id="JBANAX010000032">
    <property type="protein sequence ID" value="KAL1225322.1"/>
    <property type="molecule type" value="Genomic_DNA"/>
</dbReference>
<accession>A0ABD1C7B2</accession>
<comment type="caution">
    <text evidence="4">The sequence shown here is derived from an EMBL/GenBank/DDBJ whole genome shotgun (WGS) entry which is preliminary data.</text>
</comment>
<dbReference type="PANTHER" id="PTHR11017">
    <property type="entry name" value="LEUCINE-RICH REPEAT-CONTAINING PROTEIN"/>
    <property type="match status" value="1"/>
</dbReference>
<sequence length="458" mass="52661">MEFPRRLRLLHWEAYPSKSLSPTFHPEYPVELNMRESQFEYLWQGTQPLKNLKKMDLQGSFNLKQLPDLSNATNLETLELSKCINLQIIPDHMNLASLERMCMYGCWRLRNIPVMSTNITELYITETAVEDVPPSVRLCSRLTTLNLSRSGKLKGLTQLPKSVTYLDVRYSNIERIPDCIKDLHRLQFLFLSGCRKLTSLPELPGSLRFLMAEDCESLETVFCPLNTANAYLSFINCFNLDQQARRTIIQHSCFLGETLLPGRQVPAEFDHRAKGNSLTIRYNGNNPPFAFSKFKVCVVISPQQQVTEYGLLHQLLCRHTARGDLYPVEYLISIFDLPKFKTEHLFIFIIHSHLPFLDPSEVSREIVFEFSSNSHHFDIIECGVQNLTDEWSYESGFYQMFEEDMEFESSEASEDDTEYGDPTNGVICYSKEDENLECENTQIVGVGSSSSASIYPIL</sequence>
<dbReference type="AlphaFoldDB" id="A0ABD1C7B2"/>
<reference evidence="4 5" key="1">
    <citation type="submission" date="2024-04" db="EMBL/GenBank/DDBJ databases">
        <title>Genome assembly C_amara_ONT_v2.</title>
        <authorList>
            <person name="Yant L."/>
            <person name="Moore C."/>
            <person name="Slenker M."/>
        </authorList>
    </citation>
    <scope>NUCLEOTIDE SEQUENCE [LARGE SCALE GENOMIC DNA]</scope>
    <source>
        <tissue evidence="4">Leaf</tissue>
    </source>
</reference>
<evidence type="ECO:0000313" key="4">
    <source>
        <dbReference type="EMBL" id="KAL1225322.1"/>
    </source>
</evidence>
<keyword evidence="1" id="KW-0433">Leucine-rich repeat</keyword>
<organism evidence="4 5">
    <name type="scientific">Cardamine amara subsp. amara</name>
    <dbReference type="NCBI Taxonomy" id="228776"/>
    <lineage>
        <taxon>Eukaryota</taxon>
        <taxon>Viridiplantae</taxon>
        <taxon>Streptophyta</taxon>
        <taxon>Embryophyta</taxon>
        <taxon>Tracheophyta</taxon>
        <taxon>Spermatophyta</taxon>
        <taxon>Magnoliopsida</taxon>
        <taxon>eudicotyledons</taxon>
        <taxon>Gunneridae</taxon>
        <taxon>Pentapetalae</taxon>
        <taxon>rosids</taxon>
        <taxon>malvids</taxon>
        <taxon>Brassicales</taxon>
        <taxon>Brassicaceae</taxon>
        <taxon>Cardamineae</taxon>
        <taxon>Cardamine</taxon>
    </lineage>
</organism>
<dbReference type="Pfam" id="PF07725">
    <property type="entry name" value="LRR_3"/>
    <property type="match status" value="1"/>
</dbReference>
<dbReference type="FunFam" id="3.80.10.10:FF:000845">
    <property type="entry name" value="Disease resistance protein (TIR-NBS-LRR class)"/>
    <property type="match status" value="1"/>
</dbReference>
<keyword evidence="2" id="KW-0677">Repeat</keyword>
<dbReference type="InterPro" id="IPR032675">
    <property type="entry name" value="LRR_dom_sf"/>
</dbReference>
<proteinExistence type="predicted"/>